<dbReference type="STRING" id="6573.A0A210QZL4"/>
<accession>A0A210QZL4</accession>
<evidence type="ECO:0000313" key="4">
    <source>
        <dbReference type="Proteomes" id="UP000242188"/>
    </source>
</evidence>
<evidence type="ECO:0000256" key="2">
    <source>
        <dbReference type="ARBA" id="ARBA00022737"/>
    </source>
</evidence>
<sequence>MEVIENDIAVEWGVAADNPFKPREGQCCCVCGSKLYVYGGVIQTNDAEMTETKEMLNFDAETMVWQKVAYKNEAPPPRSAAALSCVGNKLYMFGGLNQTCGWLGDFHVFDTETRTWSSVQAADGPCPRDKLQSVAIGTKIYFFGGFGPKATLAMEDDGDEEYEDEEDDELPGDQEAAEFGWFNDLYVFDTVTNKWSQPLQMNLGVPSPRAAHGLCAVGKSLVIMGGRDTEDRQNDIHIFDTETRKWDMDINCKGRPPSPRSFHTISAVGDRVVVLGGRGKDNQHFDDVSIFSLDTKEWYQATVKGKVPSGRGQQSVGVIGDKLIMFGGTSNFSAEIMQCQATHNDTVLLRTEDILGGGPTGKKPNGHAEAS</sequence>
<evidence type="ECO:0000256" key="1">
    <source>
        <dbReference type="ARBA" id="ARBA00022441"/>
    </source>
</evidence>
<dbReference type="Pfam" id="PF24681">
    <property type="entry name" value="Kelch_KLHDC2_KLHL20_DRC7"/>
    <property type="match status" value="2"/>
</dbReference>
<organism evidence="3 4">
    <name type="scientific">Mizuhopecten yessoensis</name>
    <name type="common">Japanese scallop</name>
    <name type="synonym">Patinopecten yessoensis</name>
    <dbReference type="NCBI Taxonomy" id="6573"/>
    <lineage>
        <taxon>Eukaryota</taxon>
        <taxon>Metazoa</taxon>
        <taxon>Spiralia</taxon>
        <taxon>Lophotrochozoa</taxon>
        <taxon>Mollusca</taxon>
        <taxon>Bivalvia</taxon>
        <taxon>Autobranchia</taxon>
        <taxon>Pteriomorphia</taxon>
        <taxon>Pectinida</taxon>
        <taxon>Pectinoidea</taxon>
        <taxon>Pectinidae</taxon>
        <taxon>Mizuhopecten</taxon>
    </lineage>
</organism>
<keyword evidence="1" id="KW-0880">Kelch repeat</keyword>
<dbReference type="Proteomes" id="UP000242188">
    <property type="component" value="Unassembled WGS sequence"/>
</dbReference>
<dbReference type="EMBL" id="NEDP02001165">
    <property type="protein sequence ID" value="OWF54081.1"/>
    <property type="molecule type" value="Genomic_DNA"/>
</dbReference>
<dbReference type="OrthoDB" id="10251809at2759"/>
<dbReference type="PANTHER" id="PTHR46093:SF18">
    <property type="entry name" value="FIBRONECTIN TYPE-III DOMAIN-CONTAINING PROTEIN"/>
    <property type="match status" value="1"/>
</dbReference>
<dbReference type="InterPro" id="IPR006652">
    <property type="entry name" value="Kelch_1"/>
</dbReference>
<comment type="caution">
    <text evidence="3">The sequence shown here is derived from an EMBL/GenBank/DDBJ whole genome shotgun (WGS) entry which is preliminary data.</text>
</comment>
<dbReference type="AlphaFoldDB" id="A0A210QZL4"/>
<evidence type="ECO:0000313" key="3">
    <source>
        <dbReference type="EMBL" id="OWF54081.1"/>
    </source>
</evidence>
<dbReference type="SMART" id="SM00612">
    <property type="entry name" value="Kelch"/>
    <property type="match status" value="3"/>
</dbReference>
<dbReference type="SUPFAM" id="SSF117281">
    <property type="entry name" value="Kelch motif"/>
    <property type="match status" value="2"/>
</dbReference>
<dbReference type="InterPro" id="IPR015915">
    <property type="entry name" value="Kelch-typ_b-propeller"/>
</dbReference>
<protein>
    <submittedName>
        <fullName evidence="3">Kelch domain-containing protein 1</fullName>
    </submittedName>
</protein>
<dbReference type="Gene3D" id="2.120.10.80">
    <property type="entry name" value="Kelch-type beta propeller"/>
    <property type="match status" value="2"/>
</dbReference>
<name>A0A210QZL4_MIZYE</name>
<keyword evidence="2" id="KW-0677">Repeat</keyword>
<keyword evidence="4" id="KW-1185">Reference proteome</keyword>
<dbReference type="PANTHER" id="PTHR46093">
    <property type="entry name" value="ACYL-COA-BINDING DOMAIN-CONTAINING PROTEIN 5"/>
    <property type="match status" value="1"/>
</dbReference>
<reference evidence="3 4" key="1">
    <citation type="journal article" date="2017" name="Nat. Ecol. Evol.">
        <title>Scallop genome provides insights into evolution of bilaterian karyotype and development.</title>
        <authorList>
            <person name="Wang S."/>
            <person name="Zhang J."/>
            <person name="Jiao W."/>
            <person name="Li J."/>
            <person name="Xun X."/>
            <person name="Sun Y."/>
            <person name="Guo X."/>
            <person name="Huan P."/>
            <person name="Dong B."/>
            <person name="Zhang L."/>
            <person name="Hu X."/>
            <person name="Sun X."/>
            <person name="Wang J."/>
            <person name="Zhao C."/>
            <person name="Wang Y."/>
            <person name="Wang D."/>
            <person name="Huang X."/>
            <person name="Wang R."/>
            <person name="Lv J."/>
            <person name="Li Y."/>
            <person name="Zhang Z."/>
            <person name="Liu B."/>
            <person name="Lu W."/>
            <person name="Hui Y."/>
            <person name="Liang J."/>
            <person name="Zhou Z."/>
            <person name="Hou R."/>
            <person name="Li X."/>
            <person name="Liu Y."/>
            <person name="Li H."/>
            <person name="Ning X."/>
            <person name="Lin Y."/>
            <person name="Zhao L."/>
            <person name="Xing Q."/>
            <person name="Dou J."/>
            <person name="Li Y."/>
            <person name="Mao J."/>
            <person name="Guo H."/>
            <person name="Dou H."/>
            <person name="Li T."/>
            <person name="Mu C."/>
            <person name="Jiang W."/>
            <person name="Fu Q."/>
            <person name="Fu X."/>
            <person name="Miao Y."/>
            <person name="Liu J."/>
            <person name="Yu Q."/>
            <person name="Li R."/>
            <person name="Liao H."/>
            <person name="Li X."/>
            <person name="Kong Y."/>
            <person name="Jiang Z."/>
            <person name="Chourrout D."/>
            <person name="Li R."/>
            <person name="Bao Z."/>
        </authorList>
    </citation>
    <scope>NUCLEOTIDE SEQUENCE [LARGE SCALE GENOMIC DNA]</scope>
    <source>
        <strain evidence="3 4">PY_sf001</strain>
    </source>
</reference>
<proteinExistence type="predicted"/>
<gene>
    <name evidence="3" type="ORF">KP79_PYT15234</name>
</gene>